<dbReference type="Pfam" id="PF03795">
    <property type="entry name" value="YCII"/>
    <property type="match status" value="1"/>
</dbReference>
<dbReference type="PANTHER" id="PTHR33606:SF3">
    <property type="entry name" value="PROTEIN YCII"/>
    <property type="match status" value="1"/>
</dbReference>
<evidence type="ECO:0000313" key="3">
    <source>
        <dbReference type="EMBL" id="GGE41480.1"/>
    </source>
</evidence>
<reference evidence="3" key="2">
    <citation type="submission" date="2020-09" db="EMBL/GenBank/DDBJ databases">
        <authorList>
            <person name="Sun Q."/>
            <person name="Sedlacek I."/>
        </authorList>
    </citation>
    <scope>NUCLEOTIDE SEQUENCE</scope>
    <source>
        <strain evidence="3">CCM 7684</strain>
    </source>
</reference>
<dbReference type="EMBL" id="BMCP01000002">
    <property type="protein sequence ID" value="GGE41480.1"/>
    <property type="molecule type" value="Genomic_DNA"/>
</dbReference>
<dbReference type="PANTHER" id="PTHR33606">
    <property type="entry name" value="PROTEIN YCII"/>
    <property type="match status" value="1"/>
</dbReference>
<sequence length="109" mass="12157">MPYMVIADDRPGASRLRAETQAAHVAYLEANLDKLIGAGAKLDDDGKTPLGSLYLIATDSREEAECFVAEDPFFTSGVFEGFVATRWRKAILDHQSFIPQEMREGRHVR</sequence>
<dbReference type="Gene3D" id="3.30.70.1060">
    <property type="entry name" value="Dimeric alpha+beta barrel"/>
    <property type="match status" value="1"/>
</dbReference>
<protein>
    <recommendedName>
        <fullName evidence="2">YCII-related domain-containing protein</fullName>
    </recommendedName>
</protein>
<comment type="similarity">
    <text evidence="1">Belongs to the YciI family.</text>
</comment>
<accession>A0A8J2W0I6</accession>
<dbReference type="Proteomes" id="UP000602745">
    <property type="component" value="Unassembled WGS sequence"/>
</dbReference>
<comment type="caution">
    <text evidence="3">The sequence shown here is derived from an EMBL/GenBank/DDBJ whole genome shotgun (WGS) entry which is preliminary data.</text>
</comment>
<evidence type="ECO:0000313" key="4">
    <source>
        <dbReference type="Proteomes" id="UP000602745"/>
    </source>
</evidence>
<dbReference type="RefSeq" id="WP_188409458.1">
    <property type="nucleotide sequence ID" value="NZ_BMCP01000002.1"/>
</dbReference>
<feature type="domain" description="YCII-related" evidence="2">
    <location>
        <begin position="1"/>
        <end position="87"/>
    </location>
</feature>
<proteinExistence type="inferred from homology"/>
<reference evidence="3" key="1">
    <citation type="journal article" date="2014" name="Int. J. Syst. Evol. Microbiol.">
        <title>Complete genome sequence of Corynebacterium casei LMG S-19264T (=DSM 44701T), isolated from a smear-ripened cheese.</title>
        <authorList>
            <consortium name="US DOE Joint Genome Institute (JGI-PGF)"/>
            <person name="Walter F."/>
            <person name="Albersmeier A."/>
            <person name="Kalinowski J."/>
            <person name="Ruckert C."/>
        </authorList>
    </citation>
    <scope>NUCLEOTIDE SEQUENCE</scope>
    <source>
        <strain evidence="3">CCM 7684</strain>
    </source>
</reference>
<gene>
    <name evidence="3" type="ORF">GCM10007276_18560</name>
</gene>
<dbReference type="InterPro" id="IPR051807">
    <property type="entry name" value="Sec-metab_biosynth-assoc"/>
</dbReference>
<evidence type="ECO:0000256" key="1">
    <source>
        <dbReference type="ARBA" id="ARBA00007689"/>
    </source>
</evidence>
<dbReference type="InterPro" id="IPR011008">
    <property type="entry name" value="Dimeric_a/b-barrel"/>
</dbReference>
<organism evidence="3 4">
    <name type="scientific">Agaricicola taiwanensis</name>
    <dbReference type="NCBI Taxonomy" id="591372"/>
    <lineage>
        <taxon>Bacteria</taxon>
        <taxon>Pseudomonadati</taxon>
        <taxon>Pseudomonadota</taxon>
        <taxon>Alphaproteobacteria</taxon>
        <taxon>Rhodobacterales</taxon>
        <taxon>Paracoccaceae</taxon>
        <taxon>Agaricicola</taxon>
    </lineage>
</organism>
<name>A0A8J2W0I6_9RHOB</name>
<dbReference type="SUPFAM" id="SSF54909">
    <property type="entry name" value="Dimeric alpha+beta barrel"/>
    <property type="match status" value="1"/>
</dbReference>
<evidence type="ECO:0000259" key="2">
    <source>
        <dbReference type="Pfam" id="PF03795"/>
    </source>
</evidence>
<dbReference type="AlphaFoldDB" id="A0A8J2W0I6"/>
<keyword evidence="4" id="KW-1185">Reference proteome</keyword>
<dbReference type="InterPro" id="IPR005545">
    <property type="entry name" value="YCII"/>
</dbReference>